<evidence type="ECO:0000313" key="2">
    <source>
        <dbReference type="Proteomes" id="UP000790709"/>
    </source>
</evidence>
<reference evidence="1" key="1">
    <citation type="journal article" date="2021" name="New Phytol.">
        <title>Evolutionary innovations through gain and loss of genes in the ectomycorrhizal Boletales.</title>
        <authorList>
            <person name="Wu G."/>
            <person name="Miyauchi S."/>
            <person name="Morin E."/>
            <person name="Kuo A."/>
            <person name="Drula E."/>
            <person name="Varga T."/>
            <person name="Kohler A."/>
            <person name="Feng B."/>
            <person name="Cao Y."/>
            <person name="Lipzen A."/>
            <person name="Daum C."/>
            <person name="Hundley H."/>
            <person name="Pangilinan J."/>
            <person name="Johnson J."/>
            <person name="Barry K."/>
            <person name="LaButti K."/>
            <person name="Ng V."/>
            <person name="Ahrendt S."/>
            <person name="Min B."/>
            <person name="Choi I.G."/>
            <person name="Park H."/>
            <person name="Plett J.M."/>
            <person name="Magnuson J."/>
            <person name="Spatafora J.W."/>
            <person name="Nagy L.G."/>
            <person name="Henrissat B."/>
            <person name="Grigoriev I.V."/>
            <person name="Yang Z.L."/>
            <person name="Xu J."/>
            <person name="Martin F.M."/>
        </authorList>
    </citation>
    <scope>NUCLEOTIDE SEQUENCE</scope>
    <source>
        <strain evidence="1">KUC20120723A-06</strain>
    </source>
</reference>
<sequence length="165" mass="18449">MGEAKAEAAQKKKNGVRAAFPSFINPIRSRLRTCRSVVHPFPSLLLLLSLPFPLICALVKQLHLKFSSSGTSASTSPPSSGSRRLVRRAIYHMFHIPLSCPIFPLILPHSVTSFCHESRFTALCHVMFPFCYDSRKLVDWSSFCSCCRSLHHSADSSLLQSRLTM</sequence>
<name>A0ACB8AZ82_9AGAM</name>
<keyword evidence="2" id="KW-1185">Reference proteome</keyword>
<proteinExistence type="predicted"/>
<dbReference type="EMBL" id="MU266757">
    <property type="protein sequence ID" value="KAH7918627.1"/>
    <property type="molecule type" value="Genomic_DNA"/>
</dbReference>
<comment type="caution">
    <text evidence="1">The sequence shown here is derived from an EMBL/GenBank/DDBJ whole genome shotgun (WGS) entry which is preliminary data.</text>
</comment>
<organism evidence="1 2">
    <name type="scientific">Leucogyrophana mollusca</name>
    <dbReference type="NCBI Taxonomy" id="85980"/>
    <lineage>
        <taxon>Eukaryota</taxon>
        <taxon>Fungi</taxon>
        <taxon>Dikarya</taxon>
        <taxon>Basidiomycota</taxon>
        <taxon>Agaricomycotina</taxon>
        <taxon>Agaricomycetes</taxon>
        <taxon>Agaricomycetidae</taxon>
        <taxon>Boletales</taxon>
        <taxon>Boletales incertae sedis</taxon>
        <taxon>Leucogyrophana</taxon>
    </lineage>
</organism>
<gene>
    <name evidence="1" type="ORF">BV22DRAFT_1041606</name>
</gene>
<evidence type="ECO:0000313" key="1">
    <source>
        <dbReference type="EMBL" id="KAH7918627.1"/>
    </source>
</evidence>
<dbReference type="Proteomes" id="UP000790709">
    <property type="component" value="Unassembled WGS sequence"/>
</dbReference>
<accession>A0ACB8AZ82</accession>
<protein>
    <submittedName>
        <fullName evidence="1">Uncharacterized protein</fullName>
    </submittedName>
</protein>